<sequence length="119" mass="12523">MTMSGASRRCVATVALMACGHCGDLRRVRTEGQFVSCDSCGKVLQEQGGRKQHAVVAEARRQLRRRRWLGTRKRKGYASAADAAAAGAPGGEDMVFVGREGSDAESGTAGARFGESSSS</sequence>
<proteinExistence type="predicted"/>
<name>A0ACD5TAM7_AVESA</name>
<keyword evidence="2" id="KW-1185">Reference proteome</keyword>
<organism evidence="1 2">
    <name type="scientific">Avena sativa</name>
    <name type="common">Oat</name>
    <dbReference type="NCBI Taxonomy" id="4498"/>
    <lineage>
        <taxon>Eukaryota</taxon>
        <taxon>Viridiplantae</taxon>
        <taxon>Streptophyta</taxon>
        <taxon>Embryophyta</taxon>
        <taxon>Tracheophyta</taxon>
        <taxon>Spermatophyta</taxon>
        <taxon>Magnoliopsida</taxon>
        <taxon>Liliopsida</taxon>
        <taxon>Poales</taxon>
        <taxon>Poaceae</taxon>
        <taxon>BOP clade</taxon>
        <taxon>Pooideae</taxon>
        <taxon>Poodae</taxon>
        <taxon>Poeae</taxon>
        <taxon>Poeae Chloroplast Group 1 (Aveneae type)</taxon>
        <taxon>Aveninae</taxon>
        <taxon>Avena</taxon>
    </lineage>
</organism>
<accession>A0ACD5TAM7</accession>
<protein>
    <submittedName>
        <fullName evidence="1">Uncharacterized protein</fullName>
    </submittedName>
</protein>
<dbReference type="EnsemblPlants" id="AVESA.00010b.r2.1AG0020950.1">
    <property type="protein sequence ID" value="AVESA.00010b.r2.1AG0020950.1.CDS.1"/>
    <property type="gene ID" value="AVESA.00010b.r2.1AG0020950"/>
</dbReference>
<reference evidence="1" key="2">
    <citation type="submission" date="2025-09" db="UniProtKB">
        <authorList>
            <consortium name="EnsemblPlants"/>
        </authorList>
    </citation>
    <scope>IDENTIFICATION</scope>
</reference>
<evidence type="ECO:0000313" key="2">
    <source>
        <dbReference type="Proteomes" id="UP001732700"/>
    </source>
</evidence>
<evidence type="ECO:0000313" key="1">
    <source>
        <dbReference type="EnsemblPlants" id="AVESA.00010b.r2.1AG0020950.1.CDS.1"/>
    </source>
</evidence>
<reference evidence="1" key="1">
    <citation type="submission" date="2021-05" db="EMBL/GenBank/DDBJ databases">
        <authorList>
            <person name="Scholz U."/>
            <person name="Mascher M."/>
            <person name="Fiebig A."/>
        </authorList>
    </citation>
    <scope>NUCLEOTIDE SEQUENCE [LARGE SCALE GENOMIC DNA]</scope>
</reference>
<dbReference type="Proteomes" id="UP001732700">
    <property type="component" value="Chromosome 1A"/>
</dbReference>